<evidence type="ECO:0000313" key="1">
    <source>
        <dbReference type="EMBL" id="GHC38638.1"/>
    </source>
</evidence>
<dbReference type="EMBL" id="BMVB01000003">
    <property type="protein sequence ID" value="GHC38638.1"/>
    <property type="molecule type" value="Genomic_DNA"/>
</dbReference>
<dbReference type="Proteomes" id="UP000646244">
    <property type="component" value="Unassembled WGS sequence"/>
</dbReference>
<proteinExistence type="predicted"/>
<reference evidence="1" key="2">
    <citation type="submission" date="2020-09" db="EMBL/GenBank/DDBJ databases">
        <authorList>
            <person name="Sun Q."/>
            <person name="Ohkuma M."/>
        </authorList>
    </citation>
    <scope>NUCLEOTIDE SEQUENCE</scope>
    <source>
        <strain evidence="1">JCM 4633</strain>
    </source>
</reference>
<sequence length="63" mass="6778">MQRDHAPSAAPAHCLVSGISNDLKNEMSRSARSELCRFLPDPAEMVRVHGAGPVVRGVDPRSP</sequence>
<protein>
    <submittedName>
        <fullName evidence="1">Uncharacterized protein</fullName>
    </submittedName>
</protein>
<dbReference type="AlphaFoldDB" id="A0A918TCP5"/>
<reference evidence="1" key="1">
    <citation type="journal article" date="2014" name="Int. J. Syst. Evol. Microbiol.">
        <title>Complete genome sequence of Corynebacterium casei LMG S-19264T (=DSM 44701T), isolated from a smear-ripened cheese.</title>
        <authorList>
            <consortium name="US DOE Joint Genome Institute (JGI-PGF)"/>
            <person name="Walter F."/>
            <person name="Albersmeier A."/>
            <person name="Kalinowski J."/>
            <person name="Ruckert C."/>
        </authorList>
    </citation>
    <scope>NUCLEOTIDE SEQUENCE</scope>
    <source>
        <strain evidence="1">JCM 4633</strain>
    </source>
</reference>
<evidence type="ECO:0000313" key="2">
    <source>
        <dbReference type="Proteomes" id="UP000646244"/>
    </source>
</evidence>
<name>A0A918TCP5_STRCJ</name>
<gene>
    <name evidence="1" type="ORF">GCM10010507_10280</name>
</gene>
<accession>A0A918TCP5</accession>
<organism evidence="1 2">
    <name type="scientific">Streptomyces cinnamoneus</name>
    <name type="common">Streptoverticillium cinnamoneum</name>
    <dbReference type="NCBI Taxonomy" id="53446"/>
    <lineage>
        <taxon>Bacteria</taxon>
        <taxon>Bacillati</taxon>
        <taxon>Actinomycetota</taxon>
        <taxon>Actinomycetes</taxon>
        <taxon>Kitasatosporales</taxon>
        <taxon>Streptomycetaceae</taxon>
        <taxon>Streptomyces</taxon>
        <taxon>Streptomyces cinnamoneus group</taxon>
    </lineage>
</organism>
<comment type="caution">
    <text evidence="1">The sequence shown here is derived from an EMBL/GenBank/DDBJ whole genome shotgun (WGS) entry which is preliminary data.</text>
</comment>